<dbReference type="PANTHER" id="PTHR35010:SF2">
    <property type="entry name" value="BLL4672 PROTEIN"/>
    <property type="match status" value="1"/>
</dbReference>
<dbReference type="SUPFAM" id="SSF47413">
    <property type="entry name" value="lambda repressor-like DNA-binding domains"/>
    <property type="match status" value="1"/>
</dbReference>
<evidence type="ECO:0000313" key="3">
    <source>
        <dbReference type="Proteomes" id="UP000288843"/>
    </source>
</evidence>
<dbReference type="AlphaFoldDB" id="A0A443VHN2"/>
<sequence length="287" mass="31929">MSDSSTYALGEFLRARRLRLDPATFGFTPGRRRTPGLRREEVAQLANISPTWYTWLEQGRGGAPSREVLGRIAGGLRLTTPEREHLFILAFGHPPETRLIVSDDITPRLQRVLDALPVPAIVKTVAWDVIAWNDAAARVLTDYGRLPPAERNILRRLFTNHSARSALEDWSSVARLIVSAFRADVARAGASSENERLIAELSRQSQEFDAFWRSNDVAGQGEGFKRMHHPQLGMIELEFSTFTVDGRPDLNMMVFNPASEASRVKVDAWVKQGKPSSDGGEVSHLSG</sequence>
<evidence type="ECO:0000313" key="2">
    <source>
        <dbReference type="EMBL" id="RWT19078.1"/>
    </source>
</evidence>
<dbReference type="GO" id="GO:0003677">
    <property type="term" value="F:DNA binding"/>
    <property type="evidence" value="ECO:0007669"/>
    <property type="project" value="InterPro"/>
</dbReference>
<dbReference type="SMART" id="SM00530">
    <property type="entry name" value="HTH_XRE"/>
    <property type="match status" value="1"/>
</dbReference>
<dbReference type="Proteomes" id="UP000288843">
    <property type="component" value="Unassembled WGS sequence"/>
</dbReference>
<dbReference type="Pfam" id="PF13560">
    <property type="entry name" value="HTH_31"/>
    <property type="match status" value="1"/>
</dbReference>
<comment type="caution">
    <text evidence="2">The sequence shown here is derived from an EMBL/GenBank/DDBJ whole genome shotgun (WGS) entry which is preliminary data.</text>
</comment>
<dbReference type="Pfam" id="PF17765">
    <property type="entry name" value="MLTR_LBD"/>
    <property type="match status" value="1"/>
</dbReference>
<dbReference type="InterPro" id="IPR041413">
    <property type="entry name" value="MLTR_LBD"/>
</dbReference>
<organism evidence="2 3">
    <name type="scientific">Raoultella planticola</name>
    <name type="common">Klebsiella planticola</name>
    <dbReference type="NCBI Taxonomy" id="575"/>
    <lineage>
        <taxon>Bacteria</taxon>
        <taxon>Pseudomonadati</taxon>
        <taxon>Pseudomonadota</taxon>
        <taxon>Gammaproteobacteria</taxon>
        <taxon>Enterobacterales</taxon>
        <taxon>Enterobacteriaceae</taxon>
        <taxon>Klebsiella/Raoultella group</taxon>
        <taxon>Raoultella</taxon>
    </lineage>
</organism>
<gene>
    <name evidence="2" type="ORF">DN603_22005</name>
</gene>
<dbReference type="InterPro" id="IPR001387">
    <property type="entry name" value="Cro/C1-type_HTH"/>
</dbReference>
<protein>
    <submittedName>
        <fullName evidence="2">Transcriptional regulator</fullName>
    </submittedName>
</protein>
<dbReference type="RefSeq" id="WP_128320101.1">
    <property type="nucleotide sequence ID" value="NZ_JAUBKS010000018.1"/>
</dbReference>
<name>A0A443VHN2_RAOPL</name>
<accession>A0A443VHN2</accession>
<dbReference type="InterPro" id="IPR010982">
    <property type="entry name" value="Lambda_DNA-bd_dom_sf"/>
</dbReference>
<feature type="domain" description="HTH cro/C1-type" evidence="1">
    <location>
        <begin position="12"/>
        <end position="83"/>
    </location>
</feature>
<dbReference type="Gene3D" id="3.30.450.180">
    <property type="match status" value="1"/>
</dbReference>
<dbReference type="PANTHER" id="PTHR35010">
    <property type="entry name" value="BLL4672 PROTEIN-RELATED"/>
    <property type="match status" value="1"/>
</dbReference>
<reference evidence="2 3" key="1">
    <citation type="submission" date="2018-06" db="EMBL/GenBank/DDBJ databases">
        <title>Carbapenemase-producing Enterobacteriaceae present in wastewater treatment plant effluent and nearby surface waters in the US.</title>
        <authorList>
            <person name="Mathys D.A."/>
            <person name="Mollenkopf D.F."/>
            <person name="Feicht S.M."/>
            <person name="Adams R.J."/>
            <person name="Albers A.L."/>
            <person name="Stuever D.M."/>
            <person name="Daniels J.B."/>
            <person name="Wittum T.E."/>
        </authorList>
    </citation>
    <scope>NUCLEOTIDE SEQUENCE [LARGE SCALE GENOMIC DNA]</scope>
    <source>
        <strain evidence="2 3">GEO_47_Down_B</strain>
    </source>
</reference>
<dbReference type="EMBL" id="QKOX01000028">
    <property type="protein sequence ID" value="RWT19078.1"/>
    <property type="molecule type" value="Genomic_DNA"/>
</dbReference>
<dbReference type="CDD" id="cd00093">
    <property type="entry name" value="HTH_XRE"/>
    <property type="match status" value="1"/>
</dbReference>
<evidence type="ECO:0000259" key="1">
    <source>
        <dbReference type="SMART" id="SM00530"/>
    </source>
</evidence>
<proteinExistence type="predicted"/>
<dbReference type="Gene3D" id="1.10.260.40">
    <property type="entry name" value="lambda repressor-like DNA-binding domains"/>
    <property type="match status" value="1"/>
</dbReference>